<organism evidence="12 13">
    <name type="scientific">Aspergillus carbonarius (strain ITEM 5010)</name>
    <dbReference type="NCBI Taxonomy" id="602072"/>
    <lineage>
        <taxon>Eukaryota</taxon>
        <taxon>Fungi</taxon>
        <taxon>Dikarya</taxon>
        <taxon>Ascomycota</taxon>
        <taxon>Pezizomycotina</taxon>
        <taxon>Eurotiomycetes</taxon>
        <taxon>Eurotiomycetidae</taxon>
        <taxon>Eurotiales</taxon>
        <taxon>Aspergillaceae</taxon>
        <taxon>Aspergillus</taxon>
        <taxon>Aspergillus subgen. Circumdati</taxon>
    </lineage>
</organism>
<dbReference type="STRING" id="602072.A0A1R3RX76"/>
<dbReference type="GO" id="GO:0046872">
    <property type="term" value="F:metal ion binding"/>
    <property type="evidence" value="ECO:0007669"/>
    <property type="project" value="UniProtKB-KW"/>
</dbReference>
<dbReference type="GO" id="GO:1990931">
    <property type="term" value="F:mRNA N6-methyladenosine dioxygenase activity"/>
    <property type="evidence" value="ECO:0007669"/>
    <property type="project" value="UniProtKB-EC"/>
</dbReference>
<feature type="binding site" evidence="9">
    <location>
        <position position="310"/>
    </location>
    <ligand>
        <name>Fe cation</name>
        <dbReference type="ChEBI" id="CHEBI:24875"/>
        <note>catalytic</note>
    </ligand>
</feature>
<keyword evidence="6 9" id="KW-0408">Iron</keyword>
<keyword evidence="4" id="KW-0223">Dioxygenase</keyword>
<dbReference type="FunFam" id="2.60.120.590:FF:000014">
    <property type="entry name" value="Oxidoreductase, 2OG-Fe(II) oxygenase family family"/>
    <property type="match status" value="1"/>
</dbReference>
<dbReference type="InterPro" id="IPR005123">
    <property type="entry name" value="Oxoglu/Fe-dep_dioxygenase_dom"/>
</dbReference>
<dbReference type="PROSITE" id="PS51471">
    <property type="entry name" value="FE2OG_OXY"/>
    <property type="match status" value="1"/>
</dbReference>
<dbReference type="VEuPathDB" id="FungiDB:ASPCADRAFT_204709"/>
<dbReference type="EC" id="1.14.11.53" evidence="2"/>
<evidence type="ECO:0000256" key="3">
    <source>
        <dbReference type="ARBA" id="ARBA00022723"/>
    </source>
</evidence>
<evidence type="ECO:0000313" key="12">
    <source>
        <dbReference type="EMBL" id="OOF99047.1"/>
    </source>
</evidence>
<keyword evidence="7" id="KW-0843">Virulence</keyword>
<dbReference type="Gene3D" id="2.60.120.590">
    <property type="entry name" value="Alpha-ketoglutarate-dependent dioxygenase AlkB-like"/>
    <property type="match status" value="1"/>
</dbReference>
<dbReference type="Pfam" id="PF13532">
    <property type="entry name" value="2OG-FeII_Oxy_2"/>
    <property type="match status" value="1"/>
</dbReference>
<protein>
    <recommendedName>
        <fullName evidence="2">mRNA N(6)-methyladenine demethylase</fullName>
        <ecNumber evidence="2">1.14.11.53</ecNumber>
    </recommendedName>
</protein>
<evidence type="ECO:0000259" key="11">
    <source>
        <dbReference type="PROSITE" id="PS51471"/>
    </source>
</evidence>
<dbReference type="OMA" id="CEVIRLR"/>
<keyword evidence="3 9" id="KW-0479">Metal-binding</keyword>
<dbReference type="AlphaFoldDB" id="A0A1R3RX76"/>
<evidence type="ECO:0000256" key="5">
    <source>
        <dbReference type="ARBA" id="ARBA00023002"/>
    </source>
</evidence>
<dbReference type="GO" id="GO:0005634">
    <property type="term" value="C:nucleus"/>
    <property type="evidence" value="ECO:0007669"/>
    <property type="project" value="TreeGrafter"/>
</dbReference>
<evidence type="ECO:0000256" key="7">
    <source>
        <dbReference type="ARBA" id="ARBA00023026"/>
    </source>
</evidence>
<dbReference type="InterPro" id="IPR027450">
    <property type="entry name" value="AlkB-like"/>
</dbReference>
<evidence type="ECO:0000256" key="8">
    <source>
        <dbReference type="ARBA" id="ARBA00047565"/>
    </source>
</evidence>
<dbReference type="SUPFAM" id="SSF51197">
    <property type="entry name" value="Clavaminate synthase-like"/>
    <property type="match status" value="1"/>
</dbReference>
<dbReference type="EMBL" id="KV907495">
    <property type="protein sequence ID" value="OOF99047.1"/>
    <property type="molecule type" value="Genomic_DNA"/>
</dbReference>
<evidence type="ECO:0000256" key="6">
    <source>
        <dbReference type="ARBA" id="ARBA00023004"/>
    </source>
</evidence>
<feature type="domain" description="Fe2OG dioxygenase" evidence="11">
    <location>
        <begin position="235"/>
        <end position="360"/>
    </location>
</feature>
<dbReference type="Proteomes" id="UP000188318">
    <property type="component" value="Unassembled WGS sequence"/>
</dbReference>
<evidence type="ECO:0000313" key="13">
    <source>
        <dbReference type="Proteomes" id="UP000188318"/>
    </source>
</evidence>
<comment type="cofactor">
    <cofactor evidence="9">
        <name>Fe(2+)</name>
        <dbReference type="ChEBI" id="CHEBI:29033"/>
    </cofactor>
    <text evidence="9">Binds 1 Fe(2+) ion per subunit.</text>
</comment>
<feature type="binding site" evidence="9">
    <location>
        <position position="258"/>
    </location>
    <ligand>
        <name>Fe cation</name>
        <dbReference type="ChEBI" id="CHEBI:24875"/>
        <note>catalytic</note>
    </ligand>
</feature>
<keyword evidence="13" id="KW-1185">Reference proteome</keyword>
<dbReference type="GO" id="GO:0005737">
    <property type="term" value="C:cytoplasm"/>
    <property type="evidence" value="ECO:0007669"/>
    <property type="project" value="TreeGrafter"/>
</dbReference>
<dbReference type="InterPro" id="IPR004574">
    <property type="entry name" value="Alkb"/>
</dbReference>
<feature type="region of interest" description="Disordered" evidence="10">
    <location>
        <begin position="144"/>
        <end position="164"/>
    </location>
</feature>
<dbReference type="InterPro" id="IPR037151">
    <property type="entry name" value="AlkB-like_sf"/>
</dbReference>
<feature type="binding site" evidence="9">
    <location>
        <position position="256"/>
    </location>
    <ligand>
        <name>Fe cation</name>
        <dbReference type="ChEBI" id="CHEBI:24875"/>
        <note>catalytic</note>
    </ligand>
</feature>
<evidence type="ECO:0000256" key="1">
    <source>
        <dbReference type="ARBA" id="ARBA00007879"/>
    </source>
</evidence>
<keyword evidence="5" id="KW-0560">Oxidoreductase</keyword>
<evidence type="ECO:0000256" key="10">
    <source>
        <dbReference type="SAM" id="MobiDB-lite"/>
    </source>
</evidence>
<evidence type="ECO:0000256" key="4">
    <source>
        <dbReference type="ARBA" id="ARBA00022964"/>
    </source>
</evidence>
<reference evidence="13" key="1">
    <citation type="journal article" date="2017" name="Genome Biol.">
        <title>Comparative genomics reveals high biological diversity and specific adaptations in the industrially and medically important fungal genus Aspergillus.</title>
        <authorList>
            <person name="de Vries R.P."/>
            <person name="Riley R."/>
            <person name="Wiebenga A."/>
            <person name="Aguilar-Osorio G."/>
            <person name="Amillis S."/>
            <person name="Uchima C.A."/>
            <person name="Anderluh G."/>
            <person name="Asadollahi M."/>
            <person name="Askin M."/>
            <person name="Barry K."/>
            <person name="Battaglia E."/>
            <person name="Bayram O."/>
            <person name="Benocci T."/>
            <person name="Braus-Stromeyer S.A."/>
            <person name="Caldana C."/>
            <person name="Canovas D."/>
            <person name="Cerqueira G.C."/>
            <person name="Chen F."/>
            <person name="Chen W."/>
            <person name="Choi C."/>
            <person name="Clum A."/>
            <person name="Dos Santos R.A."/>
            <person name="Damasio A.R."/>
            <person name="Diallinas G."/>
            <person name="Emri T."/>
            <person name="Fekete E."/>
            <person name="Flipphi M."/>
            <person name="Freyberg S."/>
            <person name="Gallo A."/>
            <person name="Gournas C."/>
            <person name="Habgood R."/>
            <person name="Hainaut M."/>
            <person name="Harispe M.L."/>
            <person name="Henrissat B."/>
            <person name="Hilden K.S."/>
            <person name="Hope R."/>
            <person name="Hossain A."/>
            <person name="Karabika E."/>
            <person name="Karaffa L."/>
            <person name="Karanyi Z."/>
            <person name="Krasevec N."/>
            <person name="Kuo A."/>
            <person name="Kusch H."/>
            <person name="LaButti K."/>
            <person name="Lagendijk E.L."/>
            <person name="Lapidus A."/>
            <person name="Levasseur A."/>
            <person name="Lindquist E."/>
            <person name="Lipzen A."/>
            <person name="Logrieco A.F."/>
            <person name="MacCabe A."/>
            <person name="Maekelae M.R."/>
            <person name="Malavazi I."/>
            <person name="Melin P."/>
            <person name="Meyer V."/>
            <person name="Mielnichuk N."/>
            <person name="Miskei M."/>
            <person name="Molnar A.P."/>
            <person name="Mule G."/>
            <person name="Ngan C.Y."/>
            <person name="Orejas M."/>
            <person name="Orosz E."/>
            <person name="Ouedraogo J.P."/>
            <person name="Overkamp K.M."/>
            <person name="Park H.-S."/>
            <person name="Perrone G."/>
            <person name="Piumi F."/>
            <person name="Punt P.J."/>
            <person name="Ram A.F."/>
            <person name="Ramon A."/>
            <person name="Rauscher S."/>
            <person name="Record E."/>
            <person name="Riano-Pachon D.M."/>
            <person name="Robert V."/>
            <person name="Roehrig J."/>
            <person name="Ruller R."/>
            <person name="Salamov A."/>
            <person name="Salih N.S."/>
            <person name="Samson R.A."/>
            <person name="Sandor E."/>
            <person name="Sanguinetti M."/>
            <person name="Schuetze T."/>
            <person name="Sepcic K."/>
            <person name="Shelest E."/>
            <person name="Sherlock G."/>
            <person name="Sophianopoulou V."/>
            <person name="Squina F.M."/>
            <person name="Sun H."/>
            <person name="Susca A."/>
            <person name="Todd R.B."/>
            <person name="Tsang A."/>
            <person name="Unkles S.E."/>
            <person name="van de Wiele N."/>
            <person name="van Rossen-Uffink D."/>
            <person name="Oliveira J.V."/>
            <person name="Vesth T.C."/>
            <person name="Visser J."/>
            <person name="Yu J.-H."/>
            <person name="Zhou M."/>
            <person name="Andersen M.R."/>
            <person name="Archer D.B."/>
            <person name="Baker S.E."/>
            <person name="Benoit I."/>
            <person name="Brakhage A.A."/>
            <person name="Braus G.H."/>
            <person name="Fischer R."/>
            <person name="Frisvad J.C."/>
            <person name="Goldman G.H."/>
            <person name="Houbraken J."/>
            <person name="Oakley B."/>
            <person name="Pocsi I."/>
            <person name="Scazzocchio C."/>
            <person name="Seiboth B."/>
            <person name="vanKuyk P.A."/>
            <person name="Wortman J."/>
            <person name="Dyer P.S."/>
            <person name="Grigoriev I.V."/>
        </authorList>
    </citation>
    <scope>NUCLEOTIDE SEQUENCE [LARGE SCALE GENOMIC DNA]</scope>
    <source>
        <strain evidence="13">ITEM 5010</strain>
    </source>
</reference>
<name>A0A1R3RX76_ASPC5</name>
<accession>A0A1R3RX76</accession>
<proteinExistence type="inferred from homology"/>
<dbReference type="OrthoDB" id="6614653at2759"/>
<gene>
    <name evidence="12" type="ORF">ASPCADRAFT_204709</name>
</gene>
<sequence length="366" mass="40836">MPHIKDLNAHERPPEVLKQRYKKYQKATLSEIDSDASIIDLQALDPQNLPEGISVTQWISSADLRPVFDQFVGSSRDMQGTLPAEDIPVFSHRSVSGLQVVPSLLPPAVQVELLSRLFHRDLSNPRHRTNLHLHYDITYPPATGGSEAQPVASDSVESSPVGDYPPSFFGDDPVRVIEPIDPNVHRPLTVQSILNRKLRWVTLGGQYDWTAKVYPAERPPEFPNDIAKLLNAMFPATEAQAAILNVYSPGDHLSPHRDVSEECDVGLISVSFGCDGLFLISHDDGEQCEIIRLRSGDAVYMDGTSRFAWHAVPKIVPNTCPEWLANWPSCSHTNGAASQYETWKGWMSGKRVNLNVRQMEILKPHD</sequence>
<dbReference type="PANTHER" id="PTHR16557">
    <property type="entry name" value="ALKYLATED DNA REPAIR PROTEIN ALKB-RELATED"/>
    <property type="match status" value="1"/>
</dbReference>
<dbReference type="PANTHER" id="PTHR16557:SF2">
    <property type="entry name" value="NUCLEIC ACID DIOXYGENASE ALKBH1"/>
    <property type="match status" value="1"/>
</dbReference>
<comment type="similarity">
    <text evidence="1">Belongs to the alkB family.</text>
</comment>
<comment type="catalytic activity">
    <reaction evidence="8">
        <text>an N(6)-methyladenosine in mRNA + 2-oxoglutarate + O2 = an adenosine in mRNA + formaldehyde + succinate + CO2</text>
        <dbReference type="Rhea" id="RHEA:49520"/>
        <dbReference type="Rhea" id="RHEA-COMP:12414"/>
        <dbReference type="Rhea" id="RHEA-COMP:12417"/>
        <dbReference type="ChEBI" id="CHEBI:15379"/>
        <dbReference type="ChEBI" id="CHEBI:16526"/>
        <dbReference type="ChEBI" id="CHEBI:16810"/>
        <dbReference type="ChEBI" id="CHEBI:16842"/>
        <dbReference type="ChEBI" id="CHEBI:30031"/>
        <dbReference type="ChEBI" id="CHEBI:74411"/>
        <dbReference type="ChEBI" id="CHEBI:74449"/>
        <dbReference type="EC" id="1.14.11.53"/>
    </reaction>
    <physiologicalReaction direction="left-to-right" evidence="8">
        <dbReference type="Rhea" id="RHEA:49521"/>
    </physiologicalReaction>
</comment>
<evidence type="ECO:0000256" key="2">
    <source>
        <dbReference type="ARBA" id="ARBA00012931"/>
    </source>
</evidence>
<evidence type="ECO:0000256" key="9">
    <source>
        <dbReference type="PIRSR" id="PIRSR604574-2"/>
    </source>
</evidence>